<organism evidence="7 8">
    <name type="scientific">Erythroxylum novogranatense</name>
    <dbReference type="NCBI Taxonomy" id="1862640"/>
    <lineage>
        <taxon>Eukaryota</taxon>
        <taxon>Viridiplantae</taxon>
        <taxon>Streptophyta</taxon>
        <taxon>Embryophyta</taxon>
        <taxon>Tracheophyta</taxon>
        <taxon>Spermatophyta</taxon>
        <taxon>Magnoliopsida</taxon>
        <taxon>eudicotyledons</taxon>
        <taxon>Gunneridae</taxon>
        <taxon>Pentapetalae</taxon>
        <taxon>rosids</taxon>
        <taxon>fabids</taxon>
        <taxon>Malpighiales</taxon>
        <taxon>Erythroxylaceae</taxon>
        <taxon>Erythroxylum</taxon>
    </lineage>
</organism>
<dbReference type="InterPro" id="IPR009057">
    <property type="entry name" value="Homeodomain-like_sf"/>
</dbReference>
<feature type="region of interest" description="Disordered" evidence="5">
    <location>
        <begin position="795"/>
        <end position="842"/>
    </location>
</feature>
<dbReference type="PANTHER" id="PTHR13859">
    <property type="entry name" value="ATROPHIN-RELATED"/>
    <property type="match status" value="1"/>
</dbReference>
<dbReference type="PANTHER" id="PTHR13859:SF34">
    <property type="entry name" value="SANT DOMAIN-CONTAINING PROTEIN"/>
    <property type="match status" value="1"/>
</dbReference>
<dbReference type="Pfam" id="PF24662">
    <property type="entry name" value="DUF7650"/>
    <property type="match status" value="1"/>
</dbReference>
<evidence type="ECO:0000313" key="8">
    <source>
        <dbReference type="Proteomes" id="UP001159364"/>
    </source>
</evidence>
<dbReference type="Proteomes" id="UP001159364">
    <property type="component" value="Linkage Group LG05"/>
</dbReference>
<dbReference type="SUPFAM" id="SSF46689">
    <property type="entry name" value="Homeodomain-like"/>
    <property type="match status" value="1"/>
</dbReference>
<dbReference type="EMBL" id="JAIWQS010000005">
    <property type="protein sequence ID" value="KAJ8766381.1"/>
    <property type="molecule type" value="Genomic_DNA"/>
</dbReference>
<evidence type="ECO:0000256" key="2">
    <source>
        <dbReference type="ARBA" id="ARBA00023015"/>
    </source>
</evidence>
<evidence type="ECO:0000256" key="3">
    <source>
        <dbReference type="ARBA" id="ARBA00023163"/>
    </source>
</evidence>
<dbReference type="AlphaFoldDB" id="A0AAV8TIY4"/>
<comment type="subcellular location">
    <subcellularLocation>
        <location evidence="1">Nucleus</location>
    </subcellularLocation>
</comment>
<comment type="caution">
    <text evidence="7">The sequence shown here is derived from an EMBL/GenBank/DDBJ whole genome shotgun (WGS) entry which is preliminary data.</text>
</comment>
<sequence length="842" mass="94080">MDLVDINHSESFTDDDSGDQPSSEGAPGVSDASHDPELLPRIGEQYQVEIPPLLTKSAYILLTENPNDAMFSNPKCEFLVGLPLSLMWISYEVDIVKDGQKFPVLLTNVSVQNKFIQPESSRETKTFADGALRLKGELIDEALDGVVKVDPSGVLHLQQGFKAEMLPECEGKSFYMVPGSFGDTWTDTEEAGFLLGLYIFGKNLVQVKKFLETKSMGGLLSFYYGKFYGSDRYNRWSECRKMRNRRCIYGQRIFTGLRQQELLSRLLQNLSEEYKTTLLELVHSFGEGRVQFEEYVFAVKAKVGLRALIEAVAIGKGKKDLTSIAMEPIKSNQVSGGRPEIPIGKACSKLTPLEITDFLTGGYRLSKARSNDLFWEAVWPRLLARGWHSEQPNDHGFAGVSRNCLVFLIPGIKKFSRRKLVKGTHFFDSVSDVLNKVAADPALLDLDEVEGYSNKEEKGCSSETNIDQGDVPHQQRHCYLKPRTPSQNKDAMKFTIVDTKLRRFPDEILNISTSSTDSEESGGDSSKGRVSDESDPPSFDSNKSKLSRFMKINVDKTDKQDLKRNASEKSVVVALRAPNEQKCDKWNRKEQVNATKRHVTRRIKHGDGLQIAPGTNPRKRLTAYKKSETKSSTIDTVVSSKSKQDEAGCSIGRHDVKEISTLHENLSQEKLSTNRHSSTGSPNIGDECSSNCNTSGVEIAQEKPQNRVLIDLNVPIVQDTETEPLTMEMAKNLTDQIGEQRQTDDVNAVETSKFVIADQQHNMNSRRQSIRNRPPTAKALEAVACGFLGVKQKRRSRDEFPLDSSISRPSKRVRSRARITEKSSSGVEDLKEGGRENGAWKG</sequence>
<feature type="region of interest" description="Disordered" evidence="5">
    <location>
        <begin position="664"/>
        <end position="689"/>
    </location>
</feature>
<protein>
    <recommendedName>
        <fullName evidence="6">SANT domain-containing protein</fullName>
    </recommendedName>
</protein>
<keyword evidence="2" id="KW-0805">Transcription regulation</keyword>
<feature type="compositionally biased region" description="Polar residues" evidence="5">
    <location>
        <begin position="630"/>
        <end position="641"/>
    </location>
</feature>
<dbReference type="Pfam" id="PF25826">
    <property type="entry name" value="DUF7952"/>
    <property type="match status" value="1"/>
</dbReference>
<feature type="region of interest" description="Disordered" evidence="5">
    <location>
        <begin position="509"/>
        <end position="546"/>
    </location>
</feature>
<dbReference type="InterPro" id="IPR057712">
    <property type="entry name" value="DUF7952"/>
</dbReference>
<proteinExistence type="predicted"/>
<evidence type="ECO:0000313" key="7">
    <source>
        <dbReference type="EMBL" id="KAJ8766381.1"/>
    </source>
</evidence>
<dbReference type="InterPro" id="IPR056067">
    <property type="entry name" value="DUF7650"/>
</dbReference>
<gene>
    <name evidence="7" type="ORF">K2173_022440</name>
</gene>
<dbReference type="PROSITE" id="PS51293">
    <property type="entry name" value="SANT"/>
    <property type="match status" value="1"/>
</dbReference>
<feature type="region of interest" description="Disordered" evidence="5">
    <location>
        <begin position="1"/>
        <end position="36"/>
    </location>
</feature>
<feature type="region of interest" description="Disordered" evidence="5">
    <location>
        <begin position="625"/>
        <end position="650"/>
    </location>
</feature>
<evidence type="ECO:0000259" key="6">
    <source>
        <dbReference type="PROSITE" id="PS51293"/>
    </source>
</evidence>
<feature type="region of interest" description="Disordered" evidence="5">
    <location>
        <begin position="454"/>
        <end position="473"/>
    </location>
</feature>
<feature type="domain" description="SANT" evidence="6">
    <location>
        <begin position="180"/>
        <end position="231"/>
    </location>
</feature>
<evidence type="ECO:0000256" key="5">
    <source>
        <dbReference type="SAM" id="MobiDB-lite"/>
    </source>
</evidence>
<dbReference type="FunFam" id="1.10.10.60:FF:000374">
    <property type="entry name" value="Arginine-glutamic acid dipeptide repeat protein"/>
    <property type="match status" value="1"/>
</dbReference>
<accession>A0AAV8TIY4</accession>
<keyword evidence="3" id="KW-0804">Transcription</keyword>
<dbReference type="Gene3D" id="1.10.10.60">
    <property type="entry name" value="Homeodomain-like"/>
    <property type="match status" value="1"/>
</dbReference>
<reference evidence="7 8" key="1">
    <citation type="submission" date="2021-09" db="EMBL/GenBank/DDBJ databases">
        <title>Genomic insights and catalytic innovation underlie evolution of tropane alkaloids biosynthesis.</title>
        <authorList>
            <person name="Wang Y.-J."/>
            <person name="Tian T."/>
            <person name="Huang J.-P."/>
            <person name="Huang S.-X."/>
        </authorList>
    </citation>
    <scope>NUCLEOTIDE SEQUENCE [LARGE SCALE GENOMIC DNA]</scope>
    <source>
        <strain evidence="7">KIB-2018</strain>
        <tissue evidence="7">Leaf</tissue>
    </source>
</reference>
<evidence type="ECO:0000256" key="1">
    <source>
        <dbReference type="ARBA" id="ARBA00004123"/>
    </source>
</evidence>
<keyword evidence="8" id="KW-1185">Reference proteome</keyword>
<dbReference type="GO" id="GO:0003714">
    <property type="term" value="F:transcription corepressor activity"/>
    <property type="evidence" value="ECO:0007669"/>
    <property type="project" value="TreeGrafter"/>
</dbReference>
<name>A0AAV8TIY4_9ROSI</name>
<evidence type="ECO:0000256" key="4">
    <source>
        <dbReference type="ARBA" id="ARBA00023242"/>
    </source>
</evidence>
<keyword evidence="4" id="KW-0539">Nucleus</keyword>
<dbReference type="InterPro" id="IPR017884">
    <property type="entry name" value="SANT_dom"/>
</dbReference>
<dbReference type="GO" id="GO:0005634">
    <property type="term" value="C:nucleus"/>
    <property type="evidence" value="ECO:0007669"/>
    <property type="project" value="UniProtKB-SubCell"/>
</dbReference>